<dbReference type="InterPro" id="IPR036396">
    <property type="entry name" value="Cyt_P450_sf"/>
</dbReference>
<keyword evidence="2 7" id="KW-0349">Heme</keyword>
<dbReference type="InterPro" id="IPR017972">
    <property type="entry name" value="Cyt_P450_CS"/>
</dbReference>
<dbReference type="PANTHER" id="PTHR47953">
    <property type="entry name" value="OS08G0105600 PROTEIN"/>
    <property type="match status" value="1"/>
</dbReference>
<dbReference type="InterPro" id="IPR052306">
    <property type="entry name" value="CYP450_71D"/>
</dbReference>
<keyword evidence="3 7" id="KW-0479">Metal-binding</keyword>
<keyword evidence="4 8" id="KW-0560">Oxidoreductase</keyword>
<dbReference type="GO" id="GO:0020037">
    <property type="term" value="F:heme binding"/>
    <property type="evidence" value="ECO:0007669"/>
    <property type="project" value="InterPro"/>
</dbReference>
<proteinExistence type="inferred from homology"/>
<gene>
    <name evidence="10" type="ORF">OLC1_LOCUS13860</name>
</gene>
<dbReference type="FunFam" id="1.10.630.10:FF:000043">
    <property type="entry name" value="Cytochrome P450 99A2"/>
    <property type="match status" value="1"/>
</dbReference>
<dbReference type="InterPro" id="IPR001128">
    <property type="entry name" value="Cyt_P450"/>
</dbReference>
<dbReference type="Proteomes" id="UP001161247">
    <property type="component" value="Chromosome 5"/>
</dbReference>
<dbReference type="GO" id="GO:0004497">
    <property type="term" value="F:monooxygenase activity"/>
    <property type="evidence" value="ECO:0007669"/>
    <property type="project" value="UniProtKB-KW"/>
</dbReference>
<evidence type="ECO:0000313" key="11">
    <source>
        <dbReference type="Proteomes" id="UP001161247"/>
    </source>
</evidence>
<evidence type="ECO:0000256" key="9">
    <source>
        <dbReference type="SAM" id="SignalP"/>
    </source>
</evidence>
<organism evidence="10 11">
    <name type="scientific">Oldenlandia corymbosa var. corymbosa</name>
    <dbReference type="NCBI Taxonomy" id="529605"/>
    <lineage>
        <taxon>Eukaryota</taxon>
        <taxon>Viridiplantae</taxon>
        <taxon>Streptophyta</taxon>
        <taxon>Embryophyta</taxon>
        <taxon>Tracheophyta</taxon>
        <taxon>Spermatophyta</taxon>
        <taxon>Magnoliopsida</taxon>
        <taxon>eudicotyledons</taxon>
        <taxon>Gunneridae</taxon>
        <taxon>Pentapetalae</taxon>
        <taxon>asterids</taxon>
        <taxon>lamiids</taxon>
        <taxon>Gentianales</taxon>
        <taxon>Rubiaceae</taxon>
        <taxon>Rubioideae</taxon>
        <taxon>Spermacoceae</taxon>
        <taxon>Hedyotis-Oldenlandia complex</taxon>
        <taxon>Oldenlandia</taxon>
    </lineage>
</organism>
<dbReference type="CDD" id="cd11072">
    <property type="entry name" value="CYP71-like"/>
    <property type="match status" value="1"/>
</dbReference>
<evidence type="ECO:0000256" key="7">
    <source>
        <dbReference type="PIRSR" id="PIRSR602401-1"/>
    </source>
</evidence>
<dbReference type="Gene3D" id="1.10.630.10">
    <property type="entry name" value="Cytochrome P450"/>
    <property type="match status" value="1"/>
</dbReference>
<dbReference type="GO" id="GO:0005506">
    <property type="term" value="F:iron ion binding"/>
    <property type="evidence" value="ECO:0007669"/>
    <property type="project" value="InterPro"/>
</dbReference>
<dbReference type="SUPFAM" id="SSF48264">
    <property type="entry name" value="Cytochrome P450"/>
    <property type="match status" value="1"/>
</dbReference>
<evidence type="ECO:0000256" key="5">
    <source>
        <dbReference type="ARBA" id="ARBA00023004"/>
    </source>
</evidence>
<evidence type="ECO:0000256" key="2">
    <source>
        <dbReference type="ARBA" id="ARBA00022617"/>
    </source>
</evidence>
<evidence type="ECO:0000313" key="10">
    <source>
        <dbReference type="EMBL" id="CAI9105083.1"/>
    </source>
</evidence>
<dbReference type="GO" id="GO:0009821">
    <property type="term" value="P:alkaloid biosynthetic process"/>
    <property type="evidence" value="ECO:0007669"/>
    <property type="project" value="UniProtKB-ARBA"/>
</dbReference>
<dbReference type="GO" id="GO:0016705">
    <property type="term" value="F:oxidoreductase activity, acting on paired donors, with incorporation or reduction of molecular oxygen"/>
    <property type="evidence" value="ECO:0007669"/>
    <property type="project" value="InterPro"/>
</dbReference>
<feature type="signal peptide" evidence="9">
    <location>
        <begin position="1"/>
        <end position="15"/>
    </location>
</feature>
<evidence type="ECO:0000256" key="3">
    <source>
        <dbReference type="ARBA" id="ARBA00022723"/>
    </source>
</evidence>
<dbReference type="Pfam" id="PF00067">
    <property type="entry name" value="p450"/>
    <property type="match status" value="1"/>
</dbReference>
<evidence type="ECO:0000256" key="8">
    <source>
        <dbReference type="RuleBase" id="RU000461"/>
    </source>
</evidence>
<comment type="similarity">
    <text evidence="1 8">Belongs to the cytochrome P450 family.</text>
</comment>
<feature type="chain" id="PRO_5043460504" evidence="9">
    <location>
        <begin position="16"/>
        <end position="511"/>
    </location>
</feature>
<dbReference type="PANTHER" id="PTHR47953:SF16">
    <property type="entry name" value="CYTOCHROME P450 71D8"/>
    <property type="match status" value="1"/>
</dbReference>
<dbReference type="EMBL" id="OX459122">
    <property type="protein sequence ID" value="CAI9105083.1"/>
    <property type="molecule type" value="Genomic_DNA"/>
</dbReference>
<name>A0AAV1DBR9_OLDCO</name>
<keyword evidence="5 7" id="KW-0408">Iron</keyword>
<dbReference type="PROSITE" id="PS00086">
    <property type="entry name" value="CYTOCHROME_P450"/>
    <property type="match status" value="1"/>
</dbReference>
<evidence type="ECO:0000256" key="4">
    <source>
        <dbReference type="ARBA" id="ARBA00023002"/>
    </source>
</evidence>
<comment type="cofactor">
    <cofactor evidence="7">
        <name>heme</name>
        <dbReference type="ChEBI" id="CHEBI:30413"/>
    </cofactor>
</comment>
<dbReference type="PRINTS" id="PR00385">
    <property type="entry name" value="P450"/>
</dbReference>
<dbReference type="PRINTS" id="PR00463">
    <property type="entry name" value="EP450I"/>
</dbReference>
<protein>
    <submittedName>
        <fullName evidence="10">OLC1v1003934C1</fullName>
    </submittedName>
</protein>
<sequence length="511" mass="57563">MISWIIFILLATILSLNLLKHIGKKRSGEVKLPPGPWKLPIIGNIHNLMGSLPKHALENLARKYGDLMHLQLGEISTIVVSSPQLAKEVLKTKDVTFANRPQILAAKTILYNYSGIIFSPHGDYWRQIRKICVLELLSAKNVRSFGSIRQDEVLQLVSSIRDEAATTSHGSERAINLAQKVSSYTSSVVCRAAFGRSFGRHQEKLLELMKEVLERSNGFGVSDIFPSWKILHYFSSEPKMVQLRNKIDEILDAIIQEHIENGARTKTGNGEFGQEDLIDVLLRIKDNGGLQFPITNTYIKAIILDMFSAGSETSSVMVEWAMAEMIKNPNVLVKAQSEIRKVLTVEKRTIEETDIHKLSYLKLVIKETLRLHLAPALISRENMEDCEIGGYIIPPKTRVIINAWAIARDPRYWDNSDSFTPERFEDSFVDFGGTSYEFLPFGSGRRMCPGISFGLANIEIPLANMLCYFDWKLPDDADGTNLDMTEDYGVTNPRKNNLLLVPTMYESLGTV</sequence>
<dbReference type="InterPro" id="IPR002401">
    <property type="entry name" value="Cyt_P450_E_grp-I"/>
</dbReference>
<dbReference type="AlphaFoldDB" id="A0AAV1DBR9"/>
<evidence type="ECO:0000256" key="1">
    <source>
        <dbReference type="ARBA" id="ARBA00010617"/>
    </source>
</evidence>
<accession>A0AAV1DBR9</accession>
<feature type="binding site" description="axial binding residue" evidence="7">
    <location>
        <position position="448"/>
    </location>
    <ligand>
        <name>heme</name>
        <dbReference type="ChEBI" id="CHEBI:30413"/>
    </ligand>
    <ligandPart>
        <name>Fe</name>
        <dbReference type="ChEBI" id="CHEBI:18248"/>
    </ligandPart>
</feature>
<keyword evidence="9" id="KW-0732">Signal</keyword>
<evidence type="ECO:0000256" key="6">
    <source>
        <dbReference type="ARBA" id="ARBA00023033"/>
    </source>
</evidence>
<keyword evidence="6 8" id="KW-0503">Monooxygenase</keyword>
<keyword evidence="11" id="KW-1185">Reference proteome</keyword>
<reference evidence="10" key="1">
    <citation type="submission" date="2023-03" db="EMBL/GenBank/DDBJ databases">
        <authorList>
            <person name="Julca I."/>
        </authorList>
    </citation>
    <scope>NUCLEOTIDE SEQUENCE</scope>
</reference>